<keyword evidence="2" id="KW-1185">Reference proteome</keyword>
<accession>A0ABR6BIY9</accession>
<name>A0ABR6BIY9_9PSEU</name>
<dbReference type="EMBL" id="JACJID010000003">
    <property type="protein sequence ID" value="MBA8926852.1"/>
    <property type="molecule type" value="Genomic_DNA"/>
</dbReference>
<protein>
    <recommendedName>
        <fullName evidence="3">DUF3558 domain-containing protein</fullName>
    </recommendedName>
</protein>
<dbReference type="Proteomes" id="UP000517916">
    <property type="component" value="Unassembled WGS sequence"/>
</dbReference>
<reference evidence="1 2" key="1">
    <citation type="submission" date="2020-08" db="EMBL/GenBank/DDBJ databases">
        <title>Genomic Encyclopedia of Archaeal and Bacterial Type Strains, Phase II (KMG-II): from individual species to whole genera.</title>
        <authorList>
            <person name="Goeker M."/>
        </authorList>
    </citation>
    <scope>NUCLEOTIDE SEQUENCE [LARGE SCALE GENOMIC DNA]</scope>
    <source>
        <strain evidence="1 2">DSM 43850</strain>
    </source>
</reference>
<dbReference type="Pfam" id="PF12079">
    <property type="entry name" value="DUF3558"/>
    <property type="match status" value="1"/>
</dbReference>
<dbReference type="InterPro" id="IPR024520">
    <property type="entry name" value="DUF3558"/>
</dbReference>
<gene>
    <name evidence="1" type="ORF">BC739_004058</name>
</gene>
<sequence>MTAPKVSSPKSLTGIDSCQLLTPPQLQTLGATAAPKTKKTPWGETECQWVNSDISVYVAPDTTQGKGLATVYGNSNTFSGFIPVQVAGYPAVSVNKQSRSCSVYVGSSDTQTFLVDFTRLGGQRADYQDPCGFAQTVAGAVLANLPAGK</sequence>
<comment type="caution">
    <text evidence="1">The sequence shown here is derived from an EMBL/GenBank/DDBJ whole genome shotgun (WGS) entry which is preliminary data.</text>
</comment>
<evidence type="ECO:0008006" key="3">
    <source>
        <dbReference type="Google" id="ProtNLM"/>
    </source>
</evidence>
<proteinExistence type="predicted"/>
<evidence type="ECO:0000313" key="2">
    <source>
        <dbReference type="Proteomes" id="UP000517916"/>
    </source>
</evidence>
<evidence type="ECO:0000313" key="1">
    <source>
        <dbReference type="EMBL" id="MBA8926852.1"/>
    </source>
</evidence>
<organism evidence="1 2">
    <name type="scientific">Kutzneria viridogrisea</name>
    <dbReference type="NCBI Taxonomy" id="47990"/>
    <lineage>
        <taxon>Bacteria</taxon>
        <taxon>Bacillati</taxon>
        <taxon>Actinomycetota</taxon>
        <taxon>Actinomycetes</taxon>
        <taxon>Pseudonocardiales</taxon>
        <taxon>Pseudonocardiaceae</taxon>
        <taxon>Kutzneria</taxon>
    </lineage>
</organism>